<dbReference type="Proteomes" id="UP001175228">
    <property type="component" value="Unassembled WGS sequence"/>
</dbReference>
<accession>A0AA39UU12</accession>
<proteinExistence type="predicted"/>
<keyword evidence="3" id="KW-1185">Reference proteome</keyword>
<evidence type="ECO:0000313" key="3">
    <source>
        <dbReference type="Proteomes" id="UP001175228"/>
    </source>
</evidence>
<organism evidence="2 3">
    <name type="scientific">Armillaria luteobubalina</name>
    <dbReference type="NCBI Taxonomy" id="153913"/>
    <lineage>
        <taxon>Eukaryota</taxon>
        <taxon>Fungi</taxon>
        <taxon>Dikarya</taxon>
        <taxon>Basidiomycota</taxon>
        <taxon>Agaricomycotina</taxon>
        <taxon>Agaricomycetes</taxon>
        <taxon>Agaricomycetidae</taxon>
        <taxon>Agaricales</taxon>
        <taxon>Marasmiineae</taxon>
        <taxon>Physalacriaceae</taxon>
        <taxon>Armillaria</taxon>
    </lineage>
</organism>
<dbReference type="AlphaFoldDB" id="A0AA39UU12"/>
<keyword evidence="1" id="KW-1133">Transmembrane helix</keyword>
<evidence type="ECO:0000313" key="2">
    <source>
        <dbReference type="EMBL" id="KAK0492825.1"/>
    </source>
</evidence>
<keyword evidence="1" id="KW-0812">Transmembrane</keyword>
<gene>
    <name evidence="2" type="ORF">EDD18DRAFT_1465083</name>
</gene>
<feature type="transmembrane region" description="Helical" evidence="1">
    <location>
        <begin position="211"/>
        <end position="235"/>
    </location>
</feature>
<comment type="caution">
    <text evidence="2">The sequence shown here is derived from an EMBL/GenBank/DDBJ whole genome shotgun (WGS) entry which is preliminary data.</text>
</comment>
<protein>
    <submittedName>
        <fullName evidence="2">Uncharacterized protein</fullName>
    </submittedName>
</protein>
<dbReference type="EMBL" id="JAUEPU010000027">
    <property type="protein sequence ID" value="KAK0492825.1"/>
    <property type="molecule type" value="Genomic_DNA"/>
</dbReference>
<name>A0AA39UU12_9AGAR</name>
<reference evidence="2" key="1">
    <citation type="submission" date="2023-06" db="EMBL/GenBank/DDBJ databases">
        <authorList>
            <consortium name="Lawrence Berkeley National Laboratory"/>
            <person name="Ahrendt S."/>
            <person name="Sahu N."/>
            <person name="Indic B."/>
            <person name="Wong-Bajracharya J."/>
            <person name="Merenyi Z."/>
            <person name="Ke H.-M."/>
            <person name="Monk M."/>
            <person name="Kocsube S."/>
            <person name="Drula E."/>
            <person name="Lipzen A."/>
            <person name="Balint B."/>
            <person name="Henrissat B."/>
            <person name="Andreopoulos B."/>
            <person name="Martin F.M."/>
            <person name="Harder C.B."/>
            <person name="Rigling D."/>
            <person name="Ford K.L."/>
            <person name="Foster G.D."/>
            <person name="Pangilinan J."/>
            <person name="Papanicolaou A."/>
            <person name="Barry K."/>
            <person name="LaButti K."/>
            <person name="Viragh M."/>
            <person name="Koriabine M."/>
            <person name="Yan M."/>
            <person name="Riley R."/>
            <person name="Champramary S."/>
            <person name="Plett K.L."/>
            <person name="Tsai I.J."/>
            <person name="Slot J."/>
            <person name="Sipos G."/>
            <person name="Plett J."/>
            <person name="Nagy L.G."/>
            <person name="Grigoriev I.V."/>
        </authorList>
    </citation>
    <scope>NUCLEOTIDE SEQUENCE</scope>
    <source>
        <strain evidence="2">HWK02</strain>
    </source>
</reference>
<keyword evidence="1" id="KW-0472">Membrane</keyword>
<evidence type="ECO:0000256" key="1">
    <source>
        <dbReference type="SAM" id="Phobius"/>
    </source>
</evidence>
<sequence length="356" mass="39656">MSSIQYTQLSAVHLVPLVDEDHHIRVALTDSYGPEVYGYSDVQTNAFEDQRILPTLILPTDSVDIDIEEQHSLTIITQETFDDKSGSALSDLLLAIDSSSSALAVSKDMTEDVLGSKDDIETVLFALHFEDGLKISISRDISQNIPSGSDHEMSIITNSDSTTAVKSLSEKPTENTPIEIVEKDDSLIADSTELLFDEAVAPRFPDFSPNILPSALLIILLFPPWYVLVGATILLSPQHLKYAVFFSVYIASSQGVRRNAHRAEVAFPHVMIFFAFIRCIGTEHLLLGITLGTLTIEQSIIAWHDFHYDSQIPVGDDDRQSLYLITVHPSLLQVIHAQEVATRVFCWARGRRDRYE</sequence>